<protein>
    <submittedName>
        <fullName evidence="1">Uncharacterized protein</fullName>
    </submittedName>
</protein>
<sequence length="89" mass="10065">MNRVDTRGGKHPQVWPRFGAFTKGVVMQYKIILTARKMGGFCKSCIQEFSMTIEANDTADAVEKAKKQSGVNLDTHKININYIREVNQC</sequence>
<proteinExistence type="predicted"/>
<name>A0AAE8YW17_9CAUD</name>
<dbReference type="EMBL" id="OL539460">
    <property type="protein sequence ID" value="UGO53515.1"/>
    <property type="molecule type" value="Genomic_DNA"/>
</dbReference>
<dbReference type="Proteomes" id="UP000828406">
    <property type="component" value="Segment"/>
</dbReference>
<keyword evidence="2" id="KW-1185">Reference proteome</keyword>
<accession>A0AAE8YW17</accession>
<organism evidence="1 2">
    <name type="scientific">Klebsiella phage vB_KpnD_FairDinkum</name>
    <dbReference type="NCBI Taxonomy" id="2902662"/>
    <lineage>
        <taxon>Viruses</taxon>
        <taxon>Duplodnaviria</taxon>
        <taxon>Heunggongvirae</taxon>
        <taxon>Uroviricota</taxon>
        <taxon>Caudoviricetes</taxon>
        <taxon>Drexlerviridae</taxon>
        <taxon>Webervirus</taxon>
        <taxon>Webervirus fairdinkum</taxon>
    </lineage>
</organism>
<reference evidence="1 2" key="1">
    <citation type="submission" date="2021-10" db="EMBL/GenBank/DDBJ databases">
        <authorList>
            <person name="Johnson A."/>
            <person name="Owen D."/>
            <person name="Soule S."/>
            <person name="Soule C."/>
            <person name="Thompson D."/>
            <person name="Grose J.H."/>
        </authorList>
    </citation>
    <scope>NUCLEOTIDE SEQUENCE [LARGE SCALE GENOMIC DNA]</scope>
</reference>
<gene>
    <name evidence="1" type="ORF">FAIRDINKUM_75</name>
</gene>
<evidence type="ECO:0000313" key="2">
    <source>
        <dbReference type="Proteomes" id="UP000828406"/>
    </source>
</evidence>
<evidence type="ECO:0000313" key="1">
    <source>
        <dbReference type="EMBL" id="UGO53515.1"/>
    </source>
</evidence>